<protein>
    <submittedName>
        <fullName evidence="4">DEAD/DEAH box helicase domain protein</fullName>
    </submittedName>
</protein>
<evidence type="ECO:0000256" key="1">
    <source>
        <dbReference type="ARBA" id="ARBA00022741"/>
    </source>
</evidence>
<dbReference type="InterPro" id="IPR011545">
    <property type="entry name" value="DEAD/DEAH_box_helicase_dom"/>
</dbReference>
<dbReference type="Pfam" id="PF00271">
    <property type="entry name" value="Helicase_C"/>
    <property type="match status" value="1"/>
</dbReference>
<feature type="domain" description="Helicase C-terminal" evidence="3">
    <location>
        <begin position="1135"/>
        <end position="1346"/>
    </location>
</feature>
<dbReference type="SUPFAM" id="SSF52540">
    <property type="entry name" value="P-loop containing nucleoside triphosphate hydrolases"/>
    <property type="match status" value="2"/>
</dbReference>
<sequence length="1974" mass="226640">MLLSGLIPVAKDNKPSFNPYSHQMEMLSKGLQIGKPAIIASGTGSGKTEAFLMPILAAISREALKWPKPEIGFLETRWWHNPENGKPYRDIKSKQAIHEDYMLPTKLLPNLRFPDRSPFQLHRKYESEKRPKAVRALIIYPMNALVEDQLVRLRRALDSAEAREVMDLEFGGNRIFFGKYTSKTPVTGFPNIHPGFQNLIKIDNKDPLLKSTPVYPYNDLKYSYKELRKKAVNRFRKSIQDLFQSTVEMELTQQEARKRQSEILNNKAYHLQQPASAHGSDDPFMFPAIDGSELTSRWDMQLTPPDILITNFSMLNTMLTREVEDPIFSSTRTWIESDDNSYFYLVLDELHLQRGSAGTEISFLVRLLIHRLGLDNPKHAHKLHILGSTASLPEQSIDSQTDKNVSYLSDFFGTHGTMTLDGKKQNSIWKDAIIRGEEIKPSLQSNQPGMLAPTPFLELYENFFSETIENDLFTADNNSKSIRAKLWENIGNHLRINFDGDFDSLIFNIARNLTERIYFACIENQRTRPIPLSKLVTRLFGELQENEDYIKLGRIILFIRGHISTSGFKPSKDSLLQSFRIHTFFRSIEGLYGPAIKGAKFANDKDYTIPVKRVFPIGQISIEREPTANFKLLDGTEKILRLFELLYCEACGELFYGGMRAKPSELGNNNIAELLPFESKLDGLPDDAPSPLFEHLNFNQYILFWPTNLIPDIPQKHPRPFRPAWRHGLFDPESGIVSRPSPFEQKPSKDNVLSGYYYDLEIDDLVRNESESHVPKACPKCGTDYSRRAPGQGRKSPVRNFRVGFARTTELLGSELLSAQAHTDSDQSQAKLVSFSDSRNDAARAALGLERRHHQDFYRDALLISLNQYLNNLGSESELEIKKKECLLNLSLAVQNSSHQQITELTEKLKNLHNNSEEVKSRIIPLNALIEKINVAPRDVVSPFIKMLVKFGIHPYDAQGIEEIEIRNTKFKWYELFEISDNENIRWVNHIKQRPGPEIDEAKIKLITNLLRNMPEVIFGKTYFNLEETGLGYASIYNCEHSIQKERREQLSSLMRVLADSYRYTPRIEQYGDPEDNAWDSPSQITTKRIIEFAKVIWGDDQWKDPLWSAVQELESYGHRGGIIELISIGIYLAQPKDIVYRCETCSRVHLHYGFGICTRCFSKLKTSQSETAEVLQQKNFLGKKVLRTLNTNNKNAGLFRMRCEELTGQTTDPADRQRRFRGIFINAEGETPPPQQVAEIDVLSVTTTMEVGIDIGYLNAVLQSNMPPQRFNYQQRVGRAGRRGQAFSIALTICRSKSHDLFYFRHPDRITGDPPPAPFLVKRLLNIPRRFLWKYWINLAFKELRETARESDLPFLGDIMSIIQPDIHGEFIPVTAYLNPSQKWEKELANALNSELVIQALKEFQNTMFSEMDEKPFISSSSLIKSIHERLYAATNLGLGHALADYGLFPMYGLPTRIRPLYIDVKINKNGNDFDTVQVDRDLEIAIFEFAPLSTVVRDKLEHKSIGLTPQFTFSKYTRYRENLDVIYLNNNAYSESFQLFQCSECKAWQRGEHPINCPACKSANFETEVKCVVPAAFITNFNPVKAQIEEGIGNRQKSLQAEGKEILLEPFFTQENGKKHSLRVYLDEVALTYRLNRGPAKQGFNVVDVTSTSVLSRRHQFILDHQKIIESSIESDWQRAETTENIWLAAPKTTDSIYIAADQFAPGLAFLPHKFGLRERWLGIRAGAISATFFIVNWIAEYLDIDPEELEVLEPRFYGVSPVRMVLQIADRLINGAGYCAYFAEKENGIPRILRLLENKLESENLIREFFHMNHRCSEACYQCLLRYGNQAYHGLLDWKLGLTYLQTMIDPNFECGLNGSDQGYPLLKDWTTNSSLYLAKFLAENYNAKILRNNESDIQVVSFSISNKEICILLSHPFWDCNETNSPNHESIFKQTYQRFKEKYPIVECWDTFNLSRRPLQVKEWLKSAHG</sequence>
<dbReference type="RefSeq" id="WP_020772002.1">
    <property type="nucleotide sequence ID" value="NZ_ANIK01000004.1"/>
</dbReference>
<reference evidence="4 5" key="1">
    <citation type="submission" date="2013-01" db="EMBL/GenBank/DDBJ databases">
        <authorList>
            <person name="Harkins D.M."/>
            <person name="Durkin A.S."/>
            <person name="Brinkac L.M."/>
            <person name="Haft D.H."/>
            <person name="Selengut J.D."/>
            <person name="Sanka R."/>
            <person name="DePew J."/>
            <person name="Purushe J."/>
            <person name="Galloway R.L."/>
            <person name="Vinetz J.M."/>
            <person name="Sutton G.G."/>
            <person name="Nierman W.C."/>
            <person name="Fouts D.E."/>
        </authorList>
    </citation>
    <scope>NUCLEOTIDE SEQUENCE [LARGE SCALE GENOMIC DNA]</scope>
    <source>
        <strain evidence="4 5">79601</strain>
    </source>
</reference>
<keyword evidence="4" id="KW-0378">Hydrolase</keyword>
<dbReference type="Proteomes" id="UP000011988">
    <property type="component" value="Unassembled WGS sequence"/>
</dbReference>
<evidence type="ECO:0000313" key="4">
    <source>
        <dbReference type="EMBL" id="EMJ97878.1"/>
    </source>
</evidence>
<dbReference type="SMART" id="SM00487">
    <property type="entry name" value="DEXDc"/>
    <property type="match status" value="1"/>
</dbReference>
<gene>
    <name evidence="4" type="ORF">LEP1GSC194_1665</name>
</gene>
<dbReference type="OrthoDB" id="9774462at2"/>
<organism evidence="4 5">
    <name type="scientific">Leptospira alstonii serovar Sichuan str. 79601</name>
    <dbReference type="NCBI Taxonomy" id="1218565"/>
    <lineage>
        <taxon>Bacteria</taxon>
        <taxon>Pseudomonadati</taxon>
        <taxon>Spirochaetota</taxon>
        <taxon>Spirochaetia</taxon>
        <taxon>Leptospirales</taxon>
        <taxon>Leptospiraceae</taxon>
        <taxon>Leptospira</taxon>
    </lineage>
</organism>
<dbReference type="GO" id="GO:0005524">
    <property type="term" value="F:ATP binding"/>
    <property type="evidence" value="ECO:0007669"/>
    <property type="project" value="UniProtKB-KW"/>
</dbReference>
<evidence type="ECO:0000313" key="5">
    <source>
        <dbReference type="Proteomes" id="UP000011988"/>
    </source>
</evidence>
<keyword evidence="2" id="KW-0067">ATP-binding</keyword>
<dbReference type="Pfam" id="PF00270">
    <property type="entry name" value="DEAD"/>
    <property type="match status" value="1"/>
</dbReference>
<dbReference type="GO" id="GO:0006289">
    <property type="term" value="P:nucleotide-excision repair"/>
    <property type="evidence" value="ECO:0007669"/>
    <property type="project" value="TreeGrafter"/>
</dbReference>
<accession>M6D9F6</accession>
<dbReference type="GO" id="GO:0043138">
    <property type="term" value="F:3'-5' DNA helicase activity"/>
    <property type="evidence" value="ECO:0007669"/>
    <property type="project" value="TreeGrafter"/>
</dbReference>
<dbReference type="InterPro" id="IPR014001">
    <property type="entry name" value="Helicase_ATP-bd"/>
</dbReference>
<dbReference type="GO" id="GO:0003676">
    <property type="term" value="F:nucleic acid binding"/>
    <property type="evidence" value="ECO:0007669"/>
    <property type="project" value="InterPro"/>
</dbReference>
<name>M6D9F6_9LEPT</name>
<dbReference type="InterPro" id="IPR001650">
    <property type="entry name" value="Helicase_C-like"/>
</dbReference>
<dbReference type="PATRIC" id="fig|1218565.3.peg.383"/>
<dbReference type="EMBL" id="ANIK01000004">
    <property type="protein sequence ID" value="EMJ97878.1"/>
    <property type="molecule type" value="Genomic_DNA"/>
</dbReference>
<proteinExistence type="predicted"/>
<dbReference type="Gene3D" id="3.40.50.300">
    <property type="entry name" value="P-loop containing nucleotide triphosphate hydrolases"/>
    <property type="match status" value="3"/>
</dbReference>
<comment type="caution">
    <text evidence="4">The sequence shown here is derived from an EMBL/GenBank/DDBJ whole genome shotgun (WGS) entry which is preliminary data.</text>
</comment>
<keyword evidence="4" id="KW-0347">Helicase</keyword>
<evidence type="ECO:0000256" key="2">
    <source>
        <dbReference type="ARBA" id="ARBA00022840"/>
    </source>
</evidence>
<dbReference type="InterPro" id="IPR027417">
    <property type="entry name" value="P-loop_NTPase"/>
</dbReference>
<keyword evidence="1" id="KW-0547">Nucleotide-binding</keyword>
<dbReference type="SMART" id="SM00490">
    <property type="entry name" value="HELICc"/>
    <property type="match status" value="1"/>
</dbReference>
<dbReference type="PANTHER" id="PTHR47957:SF3">
    <property type="entry name" value="ATP-DEPENDENT HELICASE HRQ1"/>
    <property type="match status" value="1"/>
</dbReference>
<evidence type="ECO:0000259" key="3">
    <source>
        <dbReference type="PROSITE" id="PS51194"/>
    </source>
</evidence>
<dbReference type="GO" id="GO:0036297">
    <property type="term" value="P:interstrand cross-link repair"/>
    <property type="evidence" value="ECO:0007669"/>
    <property type="project" value="TreeGrafter"/>
</dbReference>
<dbReference type="PROSITE" id="PS51194">
    <property type="entry name" value="HELICASE_CTER"/>
    <property type="match status" value="1"/>
</dbReference>
<dbReference type="PANTHER" id="PTHR47957">
    <property type="entry name" value="ATP-DEPENDENT HELICASE HRQ1"/>
    <property type="match status" value="1"/>
</dbReference>